<organism evidence="1 2">
    <name type="scientific">Actinoallomurus acaciae</name>
    <dbReference type="NCBI Taxonomy" id="502577"/>
    <lineage>
        <taxon>Bacteria</taxon>
        <taxon>Bacillati</taxon>
        <taxon>Actinomycetota</taxon>
        <taxon>Actinomycetes</taxon>
        <taxon>Streptosporangiales</taxon>
        <taxon>Thermomonosporaceae</taxon>
        <taxon>Actinoallomurus</taxon>
    </lineage>
</organism>
<evidence type="ECO:0000313" key="1">
    <source>
        <dbReference type="EMBL" id="MFB9840428.1"/>
    </source>
</evidence>
<gene>
    <name evidence="1" type="ORF">ACFFNX_50620</name>
</gene>
<sequence>MAPDRQATAARGTRPWVVAATVAGLLGVGAAVAYQVGAALGLSFKPADVPREDLAAAPARAVAA</sequence>
<evidence type="ECO:0000313" key="2">
    <source>
        <dbReference type="Proteomes" id="UP001589627"/>
    </source>
</evidence>
<protein>
    <submittedName>
        <fullName evidence="1">Uncharacterized protein</fullName>
    </submittedName>
</protein>
<comment type="caution">
    <text evidence="1">The sequence shown here is derived from an EMBL/GenBank/DDBJ whole genome shotgun (WGS) entry which is preliminary data.</text>
</comment>
<keyword evidence="2" id="KW-1185">Reference proteome</keyword>
<name>A0ABV5YZC3_9ACTN</name>
<reference evidence="1 2" key="1">
    <citation type="submission" date="2024-09" db="EMBL/GenBank/DDBJ databases">
        <authorList>
            <person name="Sun Q."/>
            <person name="Mori K."/>
        </authorList>
    </citation>
    <scope>NUCLEOTIDE SEQUENCE [LARGE SCALE GENOMIC DNA]</scope>
    <source>
        <strain evidence="1 2">TBRC 0563</strain>
    </source>
</reference>
<dbReference type="Proteomes" id="UP001589627">
    <property type="component" value="Unassembled WGS sequence"/>
</dbReference>
<accession>A0ABV5YZC3</accession>
<proteinExistence type="predicted"/>
<dbReference type="EMBL" id="JBHLZP010001081">
    <property type="protein sequence ID" value="MFB9840428.1"/>
    <property type="molecule type" value="Genomic_DNA"/>
</dbReference>
<dbReference type="RefSeq" id="WP_378213653.1">
    <property type="nucleotide sequence ID" value="NZ_JBHLZP010001081.1"/>
</dbReference>
<feature type="non-terminal residue" evidence="1">
    <location>
        <position position="64"/>
    </location>
</feature>